<sequence>MTAGRSTVTTDEPVRTAGDADRPARRRRRRTRLVLGAAASWLVFVAAHRVLSGRVWWWNLPDLAPPPAFLAVPVLLLAVLVLLRPARRVGVVLVVAALVLGWPCAGVNFATLWHRPAPAPPDAVTVFSWNTWYWDQLVRTGPGGEPVRDPDRFYRYLRAQAADVYLLQEYLYVDRQDFSPLPVTDPDRLRREFPGFHVAVSGELVTLSRFPIVLERPVDLRPWLDRQWPDLPPAGSSMPDYHTVKTLRTDLRVAGRVLSFYNAHLHVPITGLPSRGGGTAWDGLARYDLRAADYRALAADLADNPHPVLLAGDLNTSPAMRLIRALPDRLVDASRAIDSLYPVSWAGHGLPLWRIDWVFTTTDVTVHRYRMVPQGGLSDHRGQLVVVSIPSCRERTSCR</sequence>
<keyword evidence="2" id="KW-0472">Membrane</keyword>
<protein>
    <submittedName>
        <fullName evidence="4">Endonuclease/exonuclease/phosphatase family metal-dependent hydrolase</fullName>
    </submittedName>
</protein>
<keyword evidence="4" id="KW-0255">Endonuclease</keyword>
<organism evidence="4 5">
    <name type="scientific">Micromonospora sagamiensis</name>
    <dbReference type="NCBI Taxonomy" id="47875"/>
    <lineage>
        <taxon>Bacteria</taxon>
        <taxon>Bacillati</taxon>
        <taxon>Actinomycetota</taxon>
        <taxon>Actinomycetes</taxon>
        <taxon>Micromonosporales</taxon>
        <taxon>Micromonosporaceae</taxon>
        <taxon>Micromonospora</taxon>
    </lineage>
</organism>
<keyword evidence="4" id="KW-0269">Exonuclease</keyword>
<dbReference type="GO" id="GO:0004519">
    <property type="term" value="F:endonuclease activity"/>
    <property type="evidence" value="ECO:0007669"/>
    <property type="project" value="UniProtKB-KW"/>
</dbReference>
<accession>A0A562WF26</accession>
<feature type="region of interest" description="Disordered" evidence="1">
    <location>
        <begin position="1"/>
        <end position="25"/>
    </location>
</feature>
<evidence type="ECO:0000259" key="3">
    <source>
        <dbReference type="Pfam" id="PF03372"/>
    </source>
</evidence>
<keyword evidence="5" id="KW-1185">Reference proteome</keyword>
<dbReference type="Pfam" id="PF03372">
    <property type="entry name" value="Exo_endo_phos"/>
    <property type="match status" value="1"/>
</dbReference>
<evidence type="ECO:0000256" key="1">
    <source>
        <dbReference type="SAM" id="MobiDB-lite"/>
    </source>
</evidence>
<proteinExistence type="predicted"/>
<comment type="caution">
    <text evidence="4">The sequence shown here is derived from an EMBL/GenBank/DDBJ whole genome shotgun (WGS) entry which is preliminary data.</text>
</comment>
<dbReference type="SUPFAM" id="SSF56219">
    <property type="entry name" value="DNase I-like"/>
    <property type="match status" value="1"/>
</dbReference>
<name>A0A562WF26_9ACTN</name>
<feature type="compositionally biased region" description="Basic and acidic residues" evidence="1">
    <location>
        <begin position="12"/>
        <end position="23"/>
    </location>
</feature>
<feature type="transmembrane region" description="Helical" evidence="2">
    <location>
        <begin position="90"/>
        <end position="113"/>
    </location>
</feature>
<dbReference type="InterPro" id="IPR005135">
    <property type="entry name" value="Endo/exonuclease/phosphatase"/>
</dbReference>
<feature type="transmembrane region" description="Helical" evidence="2">
    <location>
        <begin position="33"/>
        <end position="51"/>
    </location>
</feature>
<feature type="transmembrane region" description="Helical" evidence="2">
    <location>
        <begin position="63"/>
        <end position="83"/>
    </location>
</feature>
<dbReference type="RefSeq" id="WP_145817228.1">
    <property type="nucleotide sequence ID" value="NZ_AP023438.1"/>
</dbReference>
<keyword evidence="4" id="KW-0540">Nuclease</keyword>
<dbReference type="InterPro" id="IPR036691">
    <property type="entry name" value="Endo/exonu/phosph_ase_sf"/>
</dbReference>
<evidence type="ECO:0000256" key="2">
    <source>
        <dbReference type="SAM" id="Phobius"/>
    </source>
</evidence>
<evidence type="ECO:0000313" key="5">
    <source>
        <dbReference type="Proteomes" id="UP000319728"/>
    </source>
</evidence>
<keyword evidence="4" id="KW-0378">Hydrolase</keyword>
<keyword evidence="2" id="KW-1133">Transmembrane helix</keyword>
<dbReference type="Gene3D" id="3.60.10.10">
    <property type="entry name" value="Endonuclease/exonuclease/phosphatase"/>
    <property type="match status" value="1"/>
</dbReference>
<dbReference type="OrthoDB" id="3541033at2"/>
<gene>
    <name evidence="4" type="ORF">JD81_02240</name>
</gene>
<keyword evidence="2" id="KW-0812">Transmembrane</keyword>
<reference evidence="4 5" key="1">
    <citation type="submission" date="2019-07" db="EMBL/GenBank/DDBJ databases">
        <title>R&amp;d 2014.</title>
        <authorList>
            <person name="Klenk H.-P."/>
        </authorList>
    </citation>
    <scope>NUCLEOTIDE SEQUENCE [LARGE SCALE GENOMIC DNA]</scope>
    <source>
        <strain evidence="4 5">DSM 43912</strain>
    </source>
</reference>
<feature type="compositionally biased region" description="Polar residues" evidence="1">
    <location>
        <begin position="1"/>
        <end position="10"/>
    </location>
</feature>
<dbReference type="Proteomes" id="UP000319728">
    <property type="component" value="Unassembled WGS sequence"/>
</dbReference>
<dbReference type="EMBL" id="VLLP01000001">
    <property type="protein sequence ID" value="TWJ28735.1"/>
    <property type="molecule type" value="Genomic_DNA"/>
</dbReference>
<evidence type="ECO:0000313" key="4">
    <source>
        <dbReference type="EMBL" id="TWJ28735.1"/>
    </source>
</evidence>
<dbReference type="GO" id="GO:0004527">
    <property type="term" value="F:exonuclease activity"/>
    <property type="evidence" value="ECO:0007669"/>
    <property type="project" value="UniProtKB-KW"/>
</dbReference>
<feature type="domain" description="Endonuclease/exonuclease/phosphatase" evidence="3">
    <location>
        <begin position="146"/>
        <end position="380"/>
    </location>
</feature>
<dbReference type="AlphaFoldDB" id="A0A562WF26"/>